<organism evidence="13 14">
    <name type="scientific">Pedobacter jamesrossensis</name>
    <dbReference type="NCBI Taxonomy" id="1908238"/>
    <lineage>
        <taxon>Bacteria</taxon>
        <taxon>Pseudomonadati</taxon>
        <taxon>Bacteroidota</taxon>
        <taxon>Sphingobacteriia</taxon>
        <taxon>Sphingobacteriales</taxon>
        <taxon>Sphingobacteriaceae</taxon>
        <taxon>Pedobacter</taxon>
    </lineage>
</organism>
<reference evidence="14" key="1">
    <citation type="journal article" date="2019" name="Int. J. Syst. Evol. Microbiol.">
        <title>The Global Catalogue of Microorganisms (GCM) 10K type strain sequencing project: providing services to taxonomists for standard genome sequencing and annotation.</title>
        <authorList>
            <consortium name="The Broad Institute Genomics Platform"/>
            <consortium name="The Broad Institute Genome Sequencing Center for Infectious Disease"/>
            <person name="Wu L."/>
            <person name="Ma J."/>
        </authorList>
    </citation>
    <scope>NUCLEOTIDE SEQUENCE [LARGE SCALE GENOMIC DNA]</scope>
    <source>
        <strain evidence="14">CCM 8689</strain>
    </source>
</reference>
<evidence type="ECO:0000256" key="11">
    <source>
        <dbReference type="SAM" id="MobiDB-lite"/>
    </source>
</evidence>
<feature type="chain" id="PRO_5045770306" description="FAD:protein FMN transferase" evidence="12">
    <location>
        <begin position="21"/>
        <end position="503"/>
    </location>
</feature>
<evidence type="ECO:0000256" key="3">
    <source>
        <dbReference type="ARBA" id="ARBA00016337"/>
    </source>
</evidence>
<dbReference type="InterPro" id="IPR014469">
    <property type="entry name" value="DUF2271"/>
</dbReference>
<feature type="signal peptide" evidence="12">
    <location>
        <begin position="1"/>
        <end position="20"/>
    </location>
</feature>
<dbReference type="RefSeq" id="WP_378958979.1">
    <property type="nucleotide sequence ID" value="NZ_JBHRXC010000016.1"/>
</dbReference>
<evidence type="ECO:0000313" key="13">
    <source>
        <dbReference type="EMBL" id="MFC4195667.1"/>
    </source>
</evidence>
<dbReference type="InterPro" id="IPR003374">
    <property type="entry name" value="ApbE-like_sf"/>
</dbReference>
<evidence type="ECO:0000256" key="7">
    <source>
        <dbReference type="ARBA" id="ARBA00022827"/>
    </source>
</evidence>
<proteinExistence type="predicted"/>
<evidence type="ECO:0000256" key="8">
    <source>
        <dbReference type="ARBA" id="ARBA00022842"/>
    </source>
</evidence>
<comment type="cofactor">
    <cofactor evidence="1">
        <name>Mg(2+)</name>
        <dbReference type="ChEBI" id="CHEBI:18420"/>
    </cofactor>
</comment>
<keyword evidence="5" id="KW-0808">Transferase</keyword>
<feature type="region of interest" description="Disordered" evidence="11">
    <location>
        <begin position="417"/>
        <end position="438"/>
    </location>
</feature>
<accession>A0ABV8NIT4</accession>
<keyword evidence="8" id="KW-0460">Magnesium</keyword>
<dbReference type="EC" id="2.7.1.180" evidence="2"/>
<evidence type="ECO:0000256" key="2">
    <source>
        <dbReference type="ARBA" id="ARBA00011955"/>
    </source>
</evidence>
<sequence>MKFKHLLATLILAITFSAFITPKKATRTFVSNYENVLGTSLELKFKSSNQSDAELAETNALNEIDRLDNILSAYKKTSEFSKWMQNGKQTTRISTDLFEILQQFENYRSVTNGALDASAEVIAKVWKKAAEENHLPSNTELQKAVATVKQKHYVLNGENQTVTRLDDAPLVLNSFAKSYIINKAAEKAIAVKGIENVVVNIGGDMVAKGSDTENIEIANPKANAENDAVLTTIKVSNMAVATSGNYRRGYSVNGKWYSHIVDPRTGNPVSEIISATVIAQNASEAGALATSFNVLSVNEIAKLASTRNDVAYLLVTKNGDEIKSKNWAKYEAKVDKPIISVNSSKADKLWNTKFELIVNLELANIESVDGRRTRRPFVAVWVEDAAKKPVRNLAIWYNKPRWLPDLKSWNRTNGEEFKKENSKLSSTSSATRGPGKYSLSWDGKDNNGNFVKAGAYTVYIEVAREHGTYQIISKQMKFAGSAQKIELTPNTELTSASLDYRKK</sequence>
<keyword evidence="12" id="KW-0732">Signal</keyword>
<gene>
    <name evidence="13" type="ORF">ACFOUY_03035</name>
</gene>
<evidence type="ECO:0000256" key="5">
    <source>
        <dbReference type="ARBA" id="ARBA00022679"/>
    </source>
</evidence>
<dbReference type="Gene3D" id="3.10.520.10">
    <property type="entry name" value="ApbE-like domains"/>
    <property type="match status" value="1"/>
</dbReference>
<dbReference type="EMBL" id="JBHSBY010000019">
    <property type="protein sequence ID" value="MFC4195667.1"/>
    <property type="molecule type" value="Genomic_DNA"/>
</dbReference>
<dbReference type="PANTHER" id="PTHR30040:SF2">
    <property type="entry name" value="FAD:PROTEIN FMN TRANSFERASE"/>
    <property type="match status" value="1"/>
</dbReference>
<dbReference type="Gene3D" id="2.60.40.4070">
    <property type="match status" value="1"/>
</dbReference>
<evidence type="ECO:0000256" key="4">
    <source>
        <dbReference type="ARBA" id="ARBA00022630"/>
    </source>
</evidence>
<dbReference type="SUPFAM" id="SSF143631">
    <property type="entry name" value="ApbE-like"/>
    <property type="match status" value="1"/>
</dbReference>
<comment type="caution">
    <text evidence="13">The sequence shown here is derived from an EMBL/GenBank/DDBJ whole genome shotgun (WGS) entry which is preliminary data.</text>
</comment>
<evidence type="ECO:0000313" key="14">
    <source>
        <dbReference type="Proteomes" id="UP001595792"/>
    </source>
</evidence>
<evidence type="ECO:0000256" key="9">
    <source>
        <dbReference type="ARBA" id="ARBA00031306"/>
    </source>
</evidence>
<evidence type="ECO:0000256" key="1">
    <source>
        <dbReference type="ARBA" id="ARBA00001946"/>
    </source>
</evidence>
<name>A0ABV8NIT4_9SPHI</name>
<protein>
    <recommendedName>
        <fullName evidence="3">FAD:protein FMN transferase</fullName>
        <ecNumber evidence="2">2.7.1.180</ecNumber>
    </recommendedName>
    <alternativeName>
        <fullName evidence="9">Flavin transferase</fullName>
    </alternativeName>
</protein>
<dbReference type="Pfam" id="PF10029">
    <property type="entry name" value="DUF2271"/>
    <property type="match status" value="1"/>
</dbReference>
<comment type="catalytic activity">
    <reaction evidence="10">
        <text>L-threonyl-[protein] + FAD = FMN-L-threonyl-[protein] + AMP + H(+)</text>
        <dbReference type="Rhea" id="RHEA:36847"/>
        <dbReference type="Rhea" id="RHEA-COMP:11060"/>
        <dbReference type="Rhea" id="RHEA-COMP:11061"/>
        <dbReference type="ChEBI" id="CHEBI:15378"/>
        <dbReference type="ChEBI" id="CHEBI:30013"/>
        <dbReference type="ChEBI" id="CHEBI:57692"/>
        <dbReference type="ChEBI" id="CHEBI:74257"/>
        <dbReference type="ChEBI" id="CHEBI:456215"/>
        <dbReference type="EC" id="2.7.1.180"/>
    </reaction>
</comment>
<dbReference type="Proteomes" id="UP001595792">
    <property type="component" value="Unassembled WGS sequence"/>
</dbReference>
<keyword evidence="14" id="KW-1185">Reference proteome</keyword>
<dbReference type="PANTHER" id="PTHR30040">
    <property type="entry name" value="THIAMINE BIOSYNTHESIS LIPOPROTEIN APBE"/>
    <property type="match status" value="1"/>
</dbReference>
<dbReference type="InterPro" id="IPR024932">
    <property type="entry name" value="ApbE"/>
</dbReference>
<evidence type="ECO:0000256" key="12">
    <source>
        <dbReference type="SAM" id="SignalP"/>
    </source>
</evidence>
<dbReference type="Pfam" id="PF02424">
    <property type="entry name" value="ApbE"/>
    <property type="match status" value="1"/>
</dbReference>
<keyword evidence="7" id="KW-0274">FAD</keyword>
<keyword evidence="4" id="KW-0285">Flavoprotein</keyword>
<keyword evidence="6" id="KW-0479">Metal-binding</keyword>
<evidence type="ECO:0000256" key="6">
    <source>
        <dbReference type="ARBA" id="ARBA00022723"/>
    </source>
</evidence>
<evidence type="ECO:0000256" key="10">
    <source>
        <dbReference type="ARBA" id="ARBA00048540"/>
    </source>
</evidence>